<dbReference type="Gene3D" id="3.30.559.30">
    <property type="entry name" value="Nonribosomal peptide synthetase, condensation domain"/>
    <property type="match status" value="2"/>
</dbReference>
<dbReference type="InterPro" id="IPR020845">
    <property type="entry name" value="AMP-binding_CS"/>
</dbReference>
<dbReference type="Gene3D" id="3.40.50.980">
    <property type="match status" value="6"/>
</dbReference>
<feature type="region of interest" description="Disordered" evidence="5">
    <location>
        <begin position="3110"/>
        <end position="3131"/>
    </location>
</feature>
<dbReference type="InterPro" id="IPR045851">
    <property type="entry name" value="AMP-bd_C_sf"/>
</dbReference>
<dbReference type="RefSeq" id="WP_209884134.1">
    <property type="nucleotide sequence ID" value="NZ_JAGGMR010000001.1"/>
</dbReference>
<dbReference type="InterPro" id="IPR001242">
    <property type="entry name" value="Condensation_dom"/>
</dbReference>
<dbReference type="PANTHER" id="PTHR45527:SF1">
    <property type="entry name" value="FATTY ACID SYNTHASE"/>
    <property type="match status" value="1"/>
</dbReference>
<sequence>MLNARREGRSGRRRGSVVPLFGDLLTAAVKTAADNVAVRFEDRELTYRQLDERSAQLARELIDRGIGPGDMIAIAIARSIESVLAVWAVARTGAAFVPVDPVYPRDRIEFMLADSGSVLGLTTGAHRPGLGDSVEWLELDDPAVAQRVAARPTHPFWYGDRVRPLTVQHPAYIIYTSGSTGRPKAVVVTSDGFARVAGAQYGITADSRVTHLSSPSFDFSILEFLHTFVAGATLVVVPPTVFGGEELAALLKQERITHLTITPGALESVPLQDYPDLRTVICAGDTLAPALVDRWTTADRAVFNAYGPTETTVIVTTGPMTAGAPVTLGRITEGSRPLILDSRLRMVPSGVAGELYIAGSGLAQGYLGRPELTAERFVANPFAAELGLSGARMYRTGDLVRRTEDGSLEYLGRSDFQVKIRGLRIELGEIDSALSAHPDVAFAVTLGKALPSGTTALVSYVLGHPGAVLEPSELAEFLSTSLPAYMVPTSITVLDELPLTPVGKLDRARLPEPVFVVREFRAPATRAEEIVAEVFAAVLRPDEDEPVGADDDFFELGGNSLLATQVAARLGAALGTRIPLHLIFEASGVADLAALVERHAGLTGADSAQQVPLRPMPRPERIPLSYAQQRMWFLNRFDPDSVVDNIPMAVRLSGPLDLDALHAAVRDLVARHEVLRTIYPGVDGEGYQVVLPVDDPRAVPDLPVVPADLEQLRGLVVETFAGAFDVTAAPPLRLRALRLSDTEHVLVCVVHHIAGDGWSLRPLTTDLMTAYVARAAGAAPAWAPLPVQYADFSIWQRSVLGSEDDARSLFSAQAEFWRNTLAGLPDELPLPFDRPRSITQSFAGAQLVFPIGAKLHQRLQEVAREQQGSLFMVLHAALAVMLAGVSGTDDIAIGTPVAGRGEAALDDLIGMFVNTLVLRTHVRGEVTVAELLAETRDIDLQAFAHSDIPFERLVDLLAPERSMSRNPLFQVMLAFQNMPEGTFELPGLQVSGVEFENVTEKFDLSLNIMEAAAAGDEPGAVGLQAEFSYATDLFDADTVAGFAARYLRVLESIAEDSQRRVRDIDLLDEAERALVLRDWNRTEQVVPELVTVLDRFEAQVRLRPEDTALIFDPGEGAQVRLTYAEFSVRVNRLARKLIEAGVGPDAVVAVSMRRSVDMLVALYATLAAGGAYVPVDPDHPAERIDYVLASARPVVVLTTSRDGVGAARDTIDTARDTINTTDAAGAPPVWQVDELELAGYSGAPLTPVERRGPLRPGNIAYLIYTSGSTGRPKGVAISHAAMVNQMSWMIGEFGLNDADVVLQRTPFTFDPSVWELFTPLMAGGRLILGAHDSHRDPKLQAQLIGRYGVTMMEMVPSLLSVFATAASAAECRSLRAVLAGGEVLAPATVSAFREVSDAALYNTYGPTEVTITVSSWRVDEVPPNTVPIGGPVWNTRAYVLDAALRPVPVGVRGELYLAGAQLARGYHGRVDLTADRFVADPFGAEGERMYRTGDLVRWKPSGALEYIGRTDFQVKFRGQRIELGEIEAALLACSGVRQAIVQVVTTVTGDQLVGYLVGADDLDVEAVRAALGLRLPSYMVPSALLVLAEFPVNASGKLDPKALPEPVFEAREFRAPVTPLQEIVAGVFADLLGVERVGLDDDFFALGGNSLLAARAAARLGEAIDGNIAVRVLFEAPTVAALAERIVPGAAGALRPKLVPQERPGRVPLSLAQQRMWTLNQLDTESPAYNIPLGLRLTGDLDVRALSAAVEDVLERHESLRTRYPVDAATGLPYQEILSAAAAMPGGLQVHSTVDPLADATTLMSRGFDVTQEVPLRAALFTSAAVDPSGARDHVFAMVIHHITGDGSSVPPLARDLMTAYIARSTGATPGWAPLEVQYADYALWQRRVLGDENDENSLAASQLAYWREQLAGLSALPGLPQDRPHPPTPSARGAVTTLMVPAEVHRALDHLARERNATLFMVVHAALAVLLARVCGRTDVAIGTPVAGRGARALDDLVGMFVNTLTLRTEVDSALGFDTLVDRIREIDLAALDNADLPFERIVDEVAPHRGRNQNPLFQVLLAFQNTEPVHLELPGLTIAGEHDGAFAAKFDLSIGVAPVVHADRTFGELSVGFGYATDIFDEATIAALAEQFGRVLAAVAADPRAVVGDVDLLAPAERNALLRAGTGAIAPIDASANLAALFQAQVERTPDAVAVSFEGESLTYAEFAARVNQLARHLISLGVGPDRLVSLGMRRSLDLVIGIYAITVAGGGYVPLDPDHPAERTAYVLATADPVCVLTTATDIADVAAAAAEGGHQLVDLDSLDLSGYSAALVTDADRIAPLRSANTAYVLFTSGSTGRPKGVGVSHAAIVNHLVWLRTEYELTADDVMLLKTPATFDVSLWEFFLPLQIGARLVIARPDGHQDPVYLAEVITAEGVTMGNFVPSMLAVFVGEPTVARCTSLRHVIAVGEALAPKPAQQLRELTGSALHNLYGPTEATVHATFHEVVDDDVVSVPIGRPLLNTRGYALDARLRLVPVGVVGELYLGGVQLARGYVGRPDLTSDRFVADPFVAGERMYRTGDLVRWTAAGELEYLGRTDFQVKLRGQRIELGEIEAALAGVESVAQATVIVRADERLGEQLVAYLVPAPGAVISIEDVKSAAARQLPTYMVPAAFVVLDKIPVSAHGKLDRAALPAPLAVAREYRAPSTPEEQAIAKVFAAVLDAEQVGLDDDFYELGGNSLLGIRACAALTAELGRPVSIKMLFAHSSVGALAIALRDGDRAEASDGSDPMADTVLDAAISVAGCAAPRAGAPESILITGATGFLGSFLLRELLERTTATVYCLVRATDDAAGAARIDAVARQYRVDLEPYRDRIVAVTGDLARPRLGLEPARFAMLAERIDVIYHNGAQVNHIEPYSRMRAANVGGTVEVLRLATTTRIKPLHYVSTVSVLEGTPQEGGVPIGMEGYALSKWVGEQLVWAALDRGIPATIYRPGLLTGDSRTGAAPVDDAAMTMIRAMLVLGVWPDFGVIEQPMAPVDHVAAELIRLSGEPDPEHAVHFLTGTSEGVWETVTAEARRRGYPVSMVEPREFVQAVAEAAEHAIATGDEPLIRAAALIINYAGEGAAAADRAEEDPGTVEEHPAPHESEVEYTMPTVGPEILARYFDYYVEVGFFPAPLGEQLDEVGAAR</sequence>
<dbReference type="NCBIfam" id="TIGR01733">
    <property type="entry name" value="AA-adenyl-dom"/>
    <property type="match status" value="3"/>
</dbReference>
<evidence type="ECO:0000259" key="6">
    <source>
        <dbReference type="PROSITE" id="PS50075"/>
    </source>
</evidence>
<dbReference type="InterPro" id="IPR020806">
    <property type="entry name" value="PKS_PP-bd"/>
</dbReference>
<name>A0ABS4Q731_9NOCA</name>
<dbReference type="CDD" id="cd05930">
    <property type="entry name" value="A_NRPS"/>
    <property type="match status" value="1"/>
</dbReference>
<feature type="domain" description="Carrier" evidence="6">
    <location>
        <begin position="525"/>
        <end position="600"/>
    </location>
</feature>
<dbReference type="CDD" id="cd17646">
    <property type="entry name" value="A_NRPS_AB3403-like"/>
    <property type="match status" value="2"/>
</dbReference>
<dbReference type="Pfam" id="PF00668">
    <property type="entry name" value="Condensation"/>
    <property type="match status" value="2"/>
</dbReference>
<dbReference type="CDD" id="cd19540">
    <property type="entry name" value="LCL_NRPS-like"/>
    <property type="match status" value="2"/>
</dbReference>
<dbReference type="SUPFAM" id="SSF52777">
    <property type="entry name" value="CoA-dependent acyltransferases"/>
    <property type="match status" value="4"/>
</dbReference>
<gene>
    <name evidence="7" type="ORF">BJ987_000400</name>
</gene>
<feature type="domain" description="Carrier" evidence="6">
    <location>
        <begin position="1615"/>
        <end position="1690"/>
    </location>
</feature>
<dbReference type="Gene3D" id="2.30.38.10">
    <property type="entry name" value="Luciferase, Domain 3"/>
    <property type="match status" value="3"/>
</dbReference>
<dbReference type="CDD" id="cd05235">
    <property type="entry name" value="SDR_e1"/>
    <property type="match status" value="1"/>
</dbReference>
<evidence type="ECO:0000313" key="8">
    <source>
        <dbReference type="Proteomes" id="UP001519325"/>
    </source>
</evidence>
<dbReference type="Pfam" id="PF13193">
    <property type="entry name" value="AMP-binding_C"/>
    <property type="match status" value="3"/>
</dbReference>
<evidence type="ECO:0000256" key="1">
    <source>
        <dbReference type="ARBA" id="ARBA00001957"/>
    </source>
</evidence>
<dbReference type="EMBL" id="JAGGMR010000001">
    <property type="protein sequence ID" value="MBP2187499.1"/>
    <property type="molecule type" value="Genomic_DNA"/>
</dbReference>
<organism evidence="7 8">
    <name type="scientific">Nocardia goodfellowii</name>
    <dbReference type="NCBI Taxonomy" id="882446"/>
    <lineage>
        <taxon>Bacteria</taxon>
        <taxon>Bacillati</taxon>
        <taxon>Actinomycetota</taxon>
        <taxon>Actinomycetes</taxon>
        <taxon>Mycobacteriales</taxon>
        <taxon>Nocardiaceae</taxon>
        <taxon>Nocardia</taxon>
    </lineage>
</organism>
<dbReference type="NCBIfam" id="TIGR01746">
    <property type="entry name" value="Thioester-redct"/>
    <property type="match status" value="1"/>
</dbReference>
<dbReference type="PROSITE" id="PS50075">
    <property type="entry name" value="CARRIER"/>
    <property type="match status" value="3"/>
</dbReference>
<dbReference type="InterPro" id="IPR036736">
    <property type="entry name" value="ACP-like_sf"/>
</dbReference>
<dbReference type="SUPFAM" id="SSF56801">
    <property type="entry name" value="Acetyl-CoA synthetase-like"/>
    <property type="match status" value="3"/>
</dbReference>
<dbReference type="InterPro" id="IPR000873">
    <property type="entry name" value="AMP-dep_synth/lig_dom"/>
</dbReference>
<dbReference type="Gene3D" id="1.10.1200.10">
    <property type="entry name" value="ACP-like"/>
    <property type="match status" value="3"/>
</dbReference>
<feature type="compositionally biased region" description="Basic and acidic residues" evidence="5">
    <location>
        <begin position="3121"/>
        <end position="3131"/>
    </location>
</feature>
<dbReference type="PROSITE" id="PS00455">
    <property type="entry name" value="AMP_BINDING"/>
    <property type="match status" value="3"/>
</dbReference>
<dbReference type="InterPro" id="IPR023213">
    <property type="entry name" value="CAT-like_dom_sf"/>
</dbReference>
<feature type="domain" description="Carrier" evidence="6">
    <location>
        <begin position="2688"/>
        <end position="2763"/>
    </location>
</feature>
<dbReference type="Gene3D" id="3.40.50.720">
    <property type="entry name" value="NAD(P)-binding Rossmann-like Domain"/>
    <property type="match status" value="1"/>
</dbReference>
<dbReference type="Gene3D" id="3.30.300.30">
    <property type="match status" value="3"/>
</dbReference>
<keyword evidence="3" id="KW-0597">Phosphoprotein</keyword>
<evidence type="ECO:0000256" key="4">
    <source>
        <dbReference type="ARBA" id="ARBA00022598"/>
    </source>
</evidence>
<dbReference type="Pfam" id="PF00550">
    <property type="entry name" value="PP-binding"/>
    <property type="match status" value="3"/>
</dbReference>
<keyword evidence="2" id="KW-0596">Phosphopantetheine</keyword>
<dbReference type="InterPro" id="IPR010071">
    <property type="entry name" value="AA_adenyl_dom"/>
</dbReference>
<keyword evidence="4" id="KW-0436">Ligase</keyword>
<dbReference type="SUPFAM" id="SSF47336">
    <property type="entry name" value="ACP-like"/>
    <property type="match status" value="3"/>
</dbReference>
<dbReference type="InterPro" id="IPR009081">
    <property type="entry name" value="PP-bd_ACP"/>
</dbReference>
<dbReference type="InterPro" id="IPR036291">
    <property type="entry name" value="NAD(P)-bd_dom_sf"/>
</dbReference>
<evidence type="ECO:0000256" key="5">
    <source>
        <dbReference type="SAM" id="MobiDB-lite"/>
    </source>
</evidence>
<accession>A0ABS4Q731</accession>
<evidence type="ECO:0000256" key="2">
    <source>
        <dbReference type="ARBA" id="ARBA00022450"/>
    </source>
</evidence>
<dbReference type="Pfam" id="PF00501">
    <property type="entry name" value="AMP-binding"/>
    <property type="match status" value="3"/>
</dbReference>
<dbReference type="PANTHER" id="PTHR45527">
    <property type="entry name" value="NONRIBOSOMAL PEPTIDE SYNTHETASE"/>
    <property type="match status" value="1"/>
</dbReference>
<dbReference type="SMART" id="SM00823">
    <property type="entry name" value="PKS_PP"/>
    <property type="match status" value="3"/>
</dbReference>
<dbReference type="InterPro" id="IPR025110">
    <property type="entry name" value="AMP-bd_C"/>
</dbReference>
<dbReference type="PROSITE" id="PS00012">
    <property type="entry name" value="PHOSPHOPANTETHEINE"/>
    <property type="match status" value="3"/>
</dbReference>
<dbReference type="InterPro" id="IPR006162">
    <property type="entry name" value="Ppantetheine_attach_site"/>
</dbReference>
<evidence type="ECO:0000313" key="7">
    <source>
        <dbReference type="EMBL" id="MBP2187499.1"/>
    </source>
</evidence>
<comment type="cofactor">
    <cofactor evidence="1">
        <name>pantetheine 4'-phosphate</name>
        <dbReference type="ChEBI" id="CHEBI:47942"/>
    </cofactor>
</comment>
<dbReference type="InterPro" id="IPR013120">
    <property type="entry name" value="FAR_NAD-bd"/>
</dbReference>
<protein>
    <submittedName>
        <fullName evidence="7">Amino acid adenylation domain-containing protein/thioester reductase-like protein</fullName>
    </submittedName>
</protein>
<dbReference type="SUPFAM" id="SSF51735">
    <property type="entry name" value="NAD(P)-binding Rossmann-fold domains"/>
    <property type="match status" value="1"/>
</dbReference>
<proteinExistence type="predicted"/>
<keyword evidence="8" id="KW-1185">Reference proteome</keyword>
<reference evidence="7 8" key="1">
    <citation type="submission" date="2021-03" db="EMBL/GenBank/DDBJ databases">
        <title>Sequencing the genomes of 1000 actinobacteria strains.</title>
        <authorList>
            <person name="Klenk H.-P."/>
        </authorList>
    </citation>
    <scope>NUCLEOTIDE SEQUENCE [LARGE SCALE GENOMIC DNA]</scope>
    <source>
        <strain evidence="7 8">DSM 45516</strain>
    </source>
</reference>
<dbReference type="Pfam" id="PF07993">
    <property type="entry name" value="NAD_binding_4"/>
    <property type="match status" value="1"/>
</dbReference>
<dbReference type="Proteomes" id="UP001519325">
    <property type="component" value="Unassembled WGS sequence"/>
</dbReference>
<comment type="caution">
    <text evidence="7">The sequence shown here is derived from an EMBL/GenBank/DDBJ whole genome shotgun (WGS) entry which is preliminary data.</text>
</comment>
<evidence type="ECO:0000256" key="3">
    <source>
        <dbReference type="ARBA" id="ARBA00022553"/>
    </source>
</evidence>
<dbReference type="NCBIfam" id="NF003417">
    <property type="entry name" value="PRK04813.1"/>
    <property type="match status" value="3"/>
</dbReference>
<dbReference type="Gene3D" id="3.30.559.10">
    <property type="entry name" value="Chloramphenicol acetyltransferase-like domain"/>
    <property type="match status" value="2"/>
</dbReference>
<dbReference type="InterPro" id="IPR010080">
    <property type="entry name" value="Thioester_reductase-like_dom"/>
</dbReference>